<accession>A0A226HYM6</accession>
<name>A0A226HYM6_9FLAO</name>
<evidence type="ECO:0000313" key="2">
    <source>
        <dbReference type="Proteomes" id="UP000198336"/>
    </source>
</evidence>
<organism evidence="1 2">
    <name type="scientific">Flavobacterium oncorhynchi</name>
    <dbReference type="NCBI Taxonomy" id="728056"/>
    <lineage>
        <taxon>Bacteria</taxon>
        <taxon>Pseudomonadati</taxon>
        <taxon>Bacteroidota</taxon>
        <taxon>Flavobacteriia</taxon>
        <taxon>Flavobacteriales</taxon>
        <taxon>Flavobacteriaceae</taxon>
        <taxon>Flavobacterium</taxon>
    </lineage>
</organism>
<evidence type="ECO:0000313" key="1">
    <source>
        <dbReference type="EMBL" id="OXA99407.1"/>
    </source>
</evidence>
<dbReference type="Proteomes" id="UP000198336">
    <property type="component" value="Unassembled WGS sequence"/>
</dbReference>
<dbReference type="EMBL" id="MUHA01000014">
    <property type="protein sequence ID" value="OXA99407.1"/>
    <property type="molecule type" value="Genomic_DNA"/>
</dbReference>
<protein>
    <submittedName>
        <fullName evidence="1">Uncharacterized protein</fullName>
    </submittedName>
</protein>
<comment type="caution">
    <text evidence="1">The sequence shown here is derived from an EMBL/GenBank/DDBJ whole genome shotgun (WGS) entry which is preliminary data.</text>
</comment>
<dbReference type="RefSeq" id="WP_089054409.1">
    <property type="nucleotide sequence ID" value="NZ_MUHA01000014.1"/>
</dbReference>
<gene>
    <name evidence="1" type="ORF">B0A75_11395</name>
</gene>
<proteinExistence type="predicted"/>
<keyword evidence="2" id="KW-1185">Reference proteome</keyword>
<dbReference type="AlphaFoldDB" id="A0A226HYM6"/>
<sequence length="70" mass="8472">MSVKIIPLTEHKQDIVNRHLFYKNVFENRIFQYDLFAAEHETFANYEKLVIEDSILKKNRSYILESGIYF</sequence>
<reference evidence="1 2" key="1">
    <citation type="submission" date="2016-11" db="EMBL/GenBank/DDBJ databases">
        <title>Whole genomes of Flavobacteriaceae.</title>
        <authorList>
            <person name="Stine C."/>
            <person name="Li C."/>
            <person name="Tadesse D."/>
        </authorList>
    </citation>
    <scope>NUCLEOTIDE SEQUENCE [LARGE SCALE GENOMIC DNA]</scope>
    <source>
        <strain evidence="1 2">CCUG 59446</strain>
    </source>
</reference>